<keyword evidence="1" id="KW-0732">Signal</keyword>
<evidence type="ECO:0000313" key="4">
    <source>
        <dbReference type="Proteomes" id="UP000076577"/>
    </source>
</evidence>
<dbReference type="InterPro" id="IPR003646">
    <property type="entry name" value="SH3-like_bac-type"/>
</dbReference>
<dbReference type="PATRIC" id="fig|989403.3.peg.3407"/>
<dbReference type="OrthoDB" id="8451772at2"/>
<dbReference type="AlphaFoldDB" id="A0A165X3D6"/>
<dbReference type="Proteomes" id="UP000076577">
    <property type="component" value="Unassembled WGS sequence"/>
</dbReference>
<dbReference type="Gene3D" id="2.30.30.40">
    <property type="entry name" value="SH3 Domains"/>
    <property type="match status" value="1"/>
</dbReference>
<reference evidence="3 4" key="1">
    <citation type="journal article" date="2016" name="Front. Microbiol.">
        <title>Comparative Genomic Analysis Reveals a Diverse Repertoire of Genes Involved in Prokaryote-Eukaryote Interactions within the Pseudovibrio Genus.</title>
        <authorList>
            <person name="Romano S."/>
            <person name="Fernandez-Guerra A."/>
            <person name="Reen F.J."/>
            <person name="Glockner F.O."/>
            <person name="Crowley S.P."/>
            <person name="O'Sullivan O."/>
            <person name="Cotter P.D."/>
            <person name="Adams C."/>
            <person name="Dobson A.D."/>
            <person name="O'Gara F."/>
        </authorList>
    </citation>
    <scope>NUCLEOTIDE SEQUENCE [LARGE SCALE GENOMIC DNA]</scope>
    <source>
        <strain evidence="3 4">Ad2</strain>
    </source>
</reference>
<feature type="chain" id="PRO_5007868711" evidence="1">
    <location>
        <begin position="39"/>
        <end position="160"/>
    </location>
</feature>
<feature type="signal peptide" evidence="1">
    <location>
        <begin position="1"/>
        <end position="38"/>
    </location>
</feature>
<evidence type="ECO:0000256" key="1">
    <source>
        <dbReference type="SAM" id="SignalP"/>
    </source>
</evidence>
<keyword evidence="4" id="KW-1185">Reference proteome</keyword>
<protein>
    <submittedName>
        <fullName evidence="3">Bacterial SH3 domain protein</fullName>
    </submittedName>
</protein>
<dbReference type="PROSITE" id="PS51781">
    <property type="entry name" value="SH3B"/>
    <property type="match status" value="1"/>
</dbReference>
<dbReference type="STRING" id="989403.SAMN05421798_102110"/>
<comment type="caution">
    <text evidence="3">The sequence shown here is derived from an EMBL/GenBank/DDBJ whole genome shotgun (WGS) entry which is preliminary data.</text>
</comment>
<evidence type="ECO:0000313" key="3">
    <source>
        <dbReference type="EMBL" id="KZL17312.1"/>
    </source>
</evidence>
<proteinExistence type="predicted"/>
<evidence type="ECO:0000259" key="2">
    <source>
        <dbReference type="PROSITE" id="PS51781"/>
    </source>
</evidence>
<accession>A0A165X3D6</accession>
<organism evidence="3 4">
    <name type="scientific">Pseudovibrio axinellae</name>
    <dbReference type="NCBI Taxonomy" id="989403"/>
    <lineage>
        <taxon>Bacteria</taxon>
        <taxon>Pseudomonadati</taxon>
        <taxon>Pseudomonadota</taxon>
        <taxon>Alphaproteobacteria</taxon>
        <taxon>Hyphomicrobiales</taxon>
        <taxon>Stappiaceae</taxon>
        <taxon>Pseudovibrio</taxon>
    </lineage>
</organism>
<gene>
    <name evidence="3" type="ORF">PsAD2_03181</name>
</gene>
<dbReference type="Pfam" id="PF08239">
    <property type="entry name" value="SH3_3"/>
    <property type="match status" value="1"/>
</dbReference>
<feature type="domain" description="SH3b" evidence="2">
    <location>
        <begin position="38"/>
        <end position="104"/>
    </location>
</feature>
<sequence length="160" mass="17524">MVSSVLQSQGGVFRALLPCCFAALVMLAGLFFANAAFAQGGHSGYTTTAVNMRTGPGTKYPVMTTIPAGAVVSISSCTQNGSWCDIRFRGASGWMSSKFLRYGGSGPNYSRTIPYVAPFVGIPFVARRYPVYPRYPRWQPYPHRGGPVYRGRPVRPRPYR</sequence>
<dbReference type="SMART" id="SM00287">
    <property type="entry name" value="SH3b"/>
    <property type="match status" value="1"/>
</dbReference>
<dbReference type="EMBL" id="LMCB01000034">
    <property type="protein sequence ID" value="KZL17312.1"/>
    <property type="molecule type" value="Genomic_DNA"/>
</dbReference>
<name>A0A165X3D6_9HYPH</name>